<dbReference type="Proteomes" id="UP000594263">
    <property type="component" value="Unplaced"/>
</dbReference>
<keyword evidence="3" id="KW-0378">Hydrolase</keyword>
<comment type="function">
    <text evidence="4">Removes the phosphate from trehalose 6-phosphate to produce free trehalose. Trehalose accumulation in plant may improve abiotic stress tolerance.</text>
</comment>
<dbReference type="SUPFAM" id="SSF56784">
    <property type="entry name" value="HAD-like"/>
    <property type="match status" value="1"/>
</dbReference>
<dbReference type="GO" id="GO:0005992">
    <property type="term" value="P:trehalose biosynthetic process"/>
    <property type="evidence" value="ECO:0007669"/>
    <property type="project" value="InterPro"/>
</dbReference>
<dbReference type="Pfam" id="PF02358">
    <property type="entry name" value="Trehalose_PPase"/>
    <property type="match status" value="2"/>
</dbReference>
<proteinExistence type="predicted"/>
<dbReference type="PANTHER" id="PTHR43768">
    <property type="entry name" value="TREHALOSE 6-PHOSPHATE PHOSPHATASE"/>
    <property type="match status" value="1"/>
</dbReference>
<name>A0A7N0U270_KALFE</name>
<sequence length="223" mass="25233">MMKCVGRREIVVFLDYDGTLSEIVSNPTEAFMTGQMRAALEAVSNKFPTAILSGRSLRKIYEFVNLTNIYYSGNHGNTVISPRKGNKIDMYDTTGDRARRTFEADAGMVDKIVKSEVKKYPDFRVMLGHEVLEVRPNNDLNKGTALELIMGKMGFTSSNRAVPLFIGDDRTDEDGFRAIKRSGSRLAIVVSTVPKETEAIYSLRNPTEVMQFLWRLVEWKTMK</sequence>
<dbReference type="Gene3D" id="3.40.50.1000">
    <property type="entry name" value="HAD superfamily/HAD-like"/>
    <property type="match status" value="2"/>
</dbReference>
<dbReference type="EnsemblPlants" id="Kaladp0053s0027.1.v1.1">
    <property type="protein sequence ID" value="Kaladp0053s0027.1.v1.1"/>
    <property type="gene ID" value="Kaladp0053s0027.v1.1"/>
</dbReference>
<protein>
    <recommendedName>
        <fullName evidence="7">Trehalose-phosphatase</fullName>
    </recommendedName>
</protein>
<dbReference type="PANTHER" id="PTHR43768:SF24">
    <property type="entry name" value="TREHALOSE 6-PHOSPHATE PHOSPHATASE"/>
    <property type="match status" value="1"/>
</dbReference>
<accession>A0A7N0U270</accession>
<dbReference type="InterPro" id="IPR036412">
    <property type="entry name" value="HAD-like_sf"/>
</dbReference>
<evidence type="ECO:0000256" key="4">
    <source>
        <dbReference type="ARBA" id="ARBA00025274"/>
    </source>
</evidence>
<dbReference type="OMA" id="WCHADID"/>
<dbReference type="AlphaFoldDB" id="A0A7N0U270"/>
<dbReference type="InterPro" id="IPR003337">
    <property type="entry name" value="Trehalose_PPase"/>
</dbReference>
<keyword evidence="6" id="KW-1185">Reference proteome</keyword>
<dbReference type="InterPro" id="IPR023214">
    <property type="entry name" value="HAD_sf"/>
</dbReference>
<dbReference type="GO" id="GO:0004805">
    <property type="term" value="F:trehalose-phosphatase activity"/>
    <property type="evidence" value="ECO:0007669"/>
    <property type="project" value="UniProtKB-EC"/>
</dbReference>
<evidence type="ECO:0000313" key="5">
    <source>
        <dbReference type="EnsemblPlants" id="Kaladp0053s0027.1.v1.1"/>
    </source>
</evidence>
<organism evidence="5 6">
    <name type="scientific">Kalanchoe fedtschenkoi</name>
    <name type="common">Lavender scallops</name>
    <name type="synonym">South American air plant</name>
    <dbReference type="NCBI Taxonomy" id="63787"/>
    <lineage>
        <taxon>Eukaryota</taxon>
        <taxon>Viridiplantae</taxon>
        <taxon>Streptophyta</taxon>
        <taxon>Embryophyta</taxon>
        <taxon>Tracheophyta</taxon>
        <taxon>Spermatophyta</taxon>
        <taxon>Magnoliopsida</taxon>
        <taxon>eudicotyledons</taxon>
        <taxon>Gunneridae</taxon>
        <taxon>Pentapetalae</taxon>
        <taxon>Saxifragales</taxon>
        <taxon>Crassulaceae</taxon>
        <taxon>Kalanchoe</taxon>
    </lineage>
</organism>
<evidence type="ECO:0000256" key="1">
    <source>
        <dbReference type="ARBA" id="ARBA00000500"/>
    </source>
</evidence>
<reference evidence="5" key="1">
    <citation type="submission" date="2021-01" db="UniProtKB">
        <authorList>
            <consortium name="EnsemblPlants"/>
        </authorList>
    </citation>
    <scope>IDENTIFICATION</scope>
</reference>
<evidence type="ECO:0008006" key="7">
    <source>
        <dbReference type="Google" id="ProtNLM"/>
    </source>
</evidence>
<evidence type="ECO:0000256" key="2">
    <source>
        <dbReference type="ARBA" id="ARBA00001968"/>
    </source>
</evidence>
<evidence type="ECO:0000256" key="3">
    <source>
        <dbReference type="ARBA" id="ARBA00022801"/>
    </source>
</evidence>
<evidence type="ECO:0000313" key="6">
    <source>
        <dbReference type="Proteomes" id="UP000594263"/>
    </source>
</evidence>
<dbReference type="InterPro" id="IPR044651">
    <property type="entry name" value="OTSB-like"/>
</dbReference>
<comment type="cofactor">
    <cofactor evidence="2">
        <name>a divalent metal cation</name>
        <dbReference type="ChEBI" id="CHEBI:60240"/>
    </cofactor>
</comment>
<dbReference type="Gramene" id="Kaladp0053s0027.1.v1.1">
    <property type="protein sequence ID" value="Kaladp0053s0027.1.v1.1"/>
    <property type="gene ID" value="Kaladp0053s0027.v1.1"/>
</dbReference>
<comment type="catalytic activity">
    <reaction evidence="1">
        <text>alpha,alpha-trehalose 6-phosphate + H2O = alpha,alpha-trehalose + phosphate</text>
        <dbReference type="Rhea" id="RHEA:23420"/>
        <dbReference type="ChEBI" id="CHEBI:15377"/>
        <dbReference type="ChEBI" id="CHEBI:16551"/>
        <dbReference type="ChEBI" id="CHEBI:43474"/>
        <dbReference type="ChEBI" id="CHEBI:58429"/>
        <dbReference type="EC" id="3.1.3.12"/>
    </reaction>
</comment>